<comment type="cofactor">
    <cofactor evidence="17">
        <name>[4Fe-4S] cluster</name>
        <dbReference type="ChEBI" id="CHEBI:49883"/>
    </cofactor>
    <text evidence="17">Binds 1 [4Fe-4S] cluster per subunit.</text>
</comment>
<dbReference type="InterPro" id="IPR050067">
    <property type="entry name" value="IPM_dehydratase_rel_enz"/>
</dbReference>
<keyword evidence="7 17" id="KW-0028">Amino-acid biosynthesis</keyword>
<evidence type="ECO:0000256" key="16">
    <source>
        <dbReference type="ARBA" id="ARBA00032706"/>
    </source>
</evidence>
<evidence type="ECO:0000256" key="17">
    <source>
        <dbReference type="RuleBase" id="RU362038"/>
    </source>
</evidence>
<keyword evidence="11 17" id="KW-0411">Iron-sulfur</keyword>
<gene>
    <name evidence="20" type="primary">LYS4_1</name>
    <name evidence="20" type="ORF">BGZ70_002937</name>
</gene>
<dbReference type="InterPro" id="IPR000573">
    <property type="entry name" value="AconitaseA/IPMdHydase_ssu_swvl"/>
</dbReference>
<dbReference type="Pfam" id="PF00330">
    <property type="entry name" value="Aconitase"/>
    <property type="match status" value="1"/>
</dbReference>
<dbReference type="InterPro" id="IPR004418">
    <property type="entry name" value="Homoaconitase_mito"/>
</dbReference>
<comment type="similarity">
    <text evidence="4 17">Belongs to the aconitase/IPM isomerase family.</text>
</comment>
<evidence type="ECO:0000256" key="10">
    <source>
        <dbReference type="ARBA" id="ARBA00023004"/>
    </source>
</evidence>
<comment type="caution">
    <text evidence="20">The sequence shown here is derived from an EMBL/GenBank/DDBJ whole genome shotgun (WGS) entry which is preliminary data.</text>
</comment>
<evidence type="ECO:0000256" key="2">
    <source>
        <dbReference type="ARBA" id="ARBA00004173"/>
    </source>
</evidence>
<dbReference type="InterPro" id="IPR015931">
    <property type="entry name" value="Acnase/IPM_dHydase_lsu_aba_1/3"/>
</dbReference>
<evidence type="ECO:0000256" key="12">
    <source>
        <dbReference type="ARBA" id="ARBA00023128"/>
    </source>
</evidence>
<keyword evidence="8 17" id="KW-0479">Metal-binding</keyword>
<evidence type="ECO:0000256" key="4">
    <source>
        <dbReference type="ARBA" id="ARBA00007185"/>
    </source>
</evidence>
<evidence type="ECO:0000256" key="6">
    <source>
        <dbReference type="ARBA" id="ARBA00021560"/>
    </source>
</evidence>
<dbReference type="Pfam" id="PF00694">
    <property type="entry name" value="Aconitase_C"/>
    <property type="match status" value="1"/>
</dbReference>
<dbReference type="Gene3D" id="3.20.19.10">
    <property type="entry name" value="Aconitase, domain 4"/>
    <property type="match status" value="1"/>
</dbReference>
<dbReference type="GO" id="GO:0004409">
    <property type="term" value="F:homoaconitate hydratase activity"/>
    <property type="evidence" value="ECO:0007669"/>
    <property type="project" value="UniProtKB-UniRule"/>
</dbReference>
<keyword evidence="13 17" id="KW-0457">Lysine biosynthesis</keyword>
<evidence type="ECO:0000256" key="9">
    <source>
        <dbReference type="ARBA" id="ARBA00022946"/>
    </source>
</evidence>
<evidence type="ECO:0000256" key="5">
    <source>
        <dbReference type="ARBA" id="ARBA00012022"/>
    </source>
</evidence>
<dbReference type="InterPro" id="IPR036008">
    <property type="entry name" value="Aconitase_4Fe-4S_dom"/>
</dbReference>
<feature type="domain" description="Aconitase A/isopropylmalate dehydratase small subunit swivel" evidence="19">
    <location>
        <begin position="489"/>
        <end position="606"/>
    </location>
</feature>
<reference evidence="20" key="1">
    <citation type="journal article" date="2020" name="Fungal Divers.">
        <title>Resolving the Mortierellaceae phylogeny through synthesis of multi-gene phylogenetics and phylogenomics.</title>
        <authorList>
            <person name="Vandepol N."/>
            <person name="Liber J."/>
            <person name="Desiro A."/>
            <person name="Na H."/>
            <person name="Kennedy M."/>
            <person name="Barry K."/>
            <person name="Grigoriev I.V."/>
            <person name="Miller A.N."/>
            <person name="O'Donnell K."/>
            <person name="Stajich J.E."/>
            <person name="Bonito G."/>
        </authorList>
    </citation>
    <scope>NUCLEOTIDE SEQUENCE</scope>
    <source>
        <strain evidence="20">CK1249</strain>
    </source>
</reference>
<evidence type="ECO:0000256" key="3">
    <source>
        <dbReference type="ARBA" id="ARBA00005106"/>
    </source>
</evidence>
<dbReference type="SUPFAM" id="SSF52016">
    <property type="entry name" value="LeuD/IlvD-like"/>
    <property type="match status" value="1"/>
</dbReference>
<accession>A0A9P6IT83</accession>
<comment type="subcellular location">
    <subcellularLocation>
        <location evidence="2 17">Mitochondrion</location>
    </subcellularLocation>
</comment>
<dbReference type="OrthoDB" id="10262323at2759"/>
<name>A0A9P6IT83_MORAP</name>
<evidence type="ECO:0000256" key="15">
    <source>
        <dbReference type="ARBA" id="ARBA00029338"/>
    </source>
</evidence>
<evidence type="ECO:0000259" key="18">
    <source>
        <dbReference type="Pfam" id="PF00330"/>
    </source>
</evidence>
<dbReference type="PANTHER" id="PTHR43822:SF2">
    <property type="entry name" value="HOMOACONITASE, MITOCHONDRIAL"/>
    <property type="match status" value="1"/>
</dbReference>
<keyword evidence="14 17" id="KW-0456">Lyase</keyword>
<keyword evidence="9 17" id="KW-0809">Transit peptide</keyword>
<keyword evidence="21" id="KW-1185">Reference proteome</keyword>
<evidence type="ECO:0000256" key="8">
    <source>
        <dbReference type="ARBA" id="ARBA00022723"/>
    </source>
</evidence>
<dbReference type="PRINTS" id="PR00415">
    <property type="entry name" value="ACONITASE"/>
</dbReference>
<dbReference type="EMBL" id="JAAAHY010001753">
    <property type="protein sequence ID" value="KAF9946970.1"/>
    <property type="molecule type" value="Genomic_DNA"/>
</dbReference>
<comment type="function">
    <text evidence="1 17">Catalyzes the reversible hydration of cis-homoaconitate to (2R,3S)-homoisocitrate, a step in the alpha-aminoadipate pathway for lysine biosynthesis.</text>
</comment>
<dbReference type="EC" id="4.2.1.36" evidence="5 17"/>
<evidence type="ECO:0000313" key="21">
    <source>
        <dbReference type="Proteomes" id="UP000738359"/>
    </source>
</evidence>
<sequence>MLATAAAVQPQNMIEKIVQRYAVDLSPNQVVRSGDFVTIRPEHVLTHDNTGAVISKFKSIGAAHFKNPRQPVFALDHDVQNKTEKNLHKYATIEAFAGENNVDFYPAGRGIGHQVMVEEGYAFPGTLTVASDSHSNMYGGIGALGTPIVRTDAAAIWATGQTWWQVPPVVKVELKNKLAPGVTGKDVIITLCSVFNKDEVLNTAIEFTGEGVSSLGIEDRLAIANMTTEWGALAGVFPIDHITREYYEKRIRVLDRTRFTNKNIEKVPAGQPFVHPRVNKTRVEQVSRNEVAPDSGAHYSKHLTLDLATVSPYISGPNSVKVAQSVQDLKDVKINKAYLVSCVNSRASDLRQAAAVVRGKKIAEGVEFYVAAASSEVQAEVEETGDWQALMEAGAIALPAGCGPCVGLGTGLLKDGEIGISATNRNFKGRMGSPSALAYLASPAVVAASAISGKIVSPVLLENDTVPVPSTSLITLSSQQSDSDVDAVSDETIANFPSQMTGELLFCPADNLNTDGIYPGKYTYQDDIGPETMRKVVMENYDTQFASIVKPSDILIGGFNFGTGSSREQAATALLSAGIKLLIAGSFSETFKRNSINNGLLLMESPELATVSLASGKVQVTRSGQADKVYKVGGLGKSIQELWVAGGLEGWVKDRISQNPSPGRVQVDADLHGKIPLKDKKARADHERMMLEWDARSNYRTDLSEVGPGRISAFPASLFSPASSSSSNSVAEPGAAAAAGGTAAGSSKYIPVTAVILSWKRKEGAKAVVAHLRKYPFIQEILIWNNNPETELLVSEFADRGHRHQNGNITFPAEHSPSVTVFNSVANLHDFSKYTTCTLAKYDHCYIQDDDWINLAMDSMYALVVDQPDSLVTSTIPAMHAQQRSWMFQNAPMGLHTGFSWLGAGSFMPKKAVFKFLLQLGGSNLWKERVQLSDLFFSIWRNQYPVVLSHALAPLDQSSSWSGRIDQWSVVYEHMTDALVRITTVLSGLGIVQGSPHRVGAKVDFVAEEEKPLFKHRYSRSSCANDKCLFQTSTDMFPSPEAVKWPAEAHSRDIPAHESRLKALDYPSPEFVAMHTYHYAVDQDLSTCWRSFKTMEKGSFFGLQFVLPLLDMGGHAKSIEVWSTVASTLQALQSNVVIKASVDGTTWMNCSGEIERTQGSVRFTDLSCTATGRGVGIQSDTRGIQYLRFEMKDSTASSIEICGIRVGEMLL</sequence>
<comment type="catalytic activity">
    <reaction evidence="15 17">
        <text>(2R,3S)-homoisocitrate = cis-homoaconitate + H2O</text>
        <dbReference type="Rhea" id="RHEA:15485"/>
        <dbReference type="ChEBI" id="CHEBI:15377"/>
        <dbReference type="ChEBI" id="CHEBI:15404"/>
        <dbReference type="ChEBI" id="CHEBI:58174"/>
        <dbReference type="EC" id="4.2.1.36"/>
    </reaction>
</comment>
<comment type="pathway">
    <text evidence="3 17">Amino-acid biosynthesis; L-lysine biosynthesis via AAA pathway; L-alpha-aminoadipate from 2-oxoglutarate: step 3/5.</text>
</comment>
<dbReference type="SUPFAM" id="SSF53732">
    <property type="entry name" value="Aconitase iron-sulfur domain"/>
    <property type="match status" value="1"/>
</dbReference>
<feature type="domain" description="Aconitase/3-isopropylmalate dehydratase large subunit alpha/beta/alpha" evidence="18">
    <location>
        <begin position="29"/>
        <end position="453"/>
    </location>
</feature>
<evidence type="ECO:0000256" key="1">
    <source>
        <dbReference type="ARBA" id="ARBA00003422"/>
    </source>
</evidence>
<dbReference type="AlphaFoldDB" id="A0A9P6IT83"/>
<dbReference type="NCBIfam" id="TIGR00139">
    <property type="entry name" value="h_aconitase"/>
    <property type="match status" value="1"/>
</dbReference>
<evidence type="ECO:0000256" key="11">
    <source>
        <dbReference type="ARBA" id="ARBA00023014"/>
    </source>
</evidence>
<evidence type="ECO:0000313" key="20">
    <source>
        <dbReference type="EMBL" id="KAF9946970.1"/>
    </source>
</evidence>
<evidence type="ECO:0000256" key="14">
    <source>
        <dbReference type="ARBA" id="ARBA00023239"/>
    </source>
</evidence>
<proteinExistence type="inferred from homology"/>
<dbReference type="PANTHER" id="PTHR43822">
    <property type="entry name" value="HOMOACONITASE, MITOCHONDRIAL-RELATED"/>
    <property type="match status" value="1"/>
</dbReference>
<organism evidence="20 21">
    <name type="scientific">Mortierella alpina</name>
    <name type="common">Oleaginous fungus</name>
    <name type="synonym">Mortierella renispora</name>
    <dbReference type="NCBI Taxonomy" id="64518"/>
    <lineage>
        <taxon>Eukaryota</taxon>
        <taxon>Fungi</taxon>
        <taxon>Fungi incertae sedis</taxon>
        <taxon>Mucoromycota</taxon>
        <taxon>Mortierellomycotina</taxon>
        <taxon>Mortierellomycetes</taxon>
        <taxon>Mortierellales</taxon>
        <taxon>Mortierellaceae</taxon>
        <taxon>Mortierella</taxon>
    </lineage>
</organism>
<dbReference type="GO" id="GO:0005739">
    <property type="term" value="C:mitochondrion"/>
    <property type="evidence" value="ECO:0007669"/>
    <property type="project" value="UniProtKB-SubCell"/>
</dbReference>
<dbReference type="InterPro" id="IPR001030">
    <property type="entry name" value="Acoase/IPM_deHydtase_lsu_aba"/>
</dbReference>
<dbReference type="InterPro" id="IPR015928">
    <property type="entry name" value="Aconitase/3IPM_dehydase_swvl"/>
</dbReference>
<evidence type="ECO:0000259" key="19">
    <source>
        <dbReference type="Pfam" id="PF00694"/>
    </source>
</evidence>
<dbReference type="Proteomes" id="UP000738359">
    <property type="component" value="Unassembled WGS sequence"/>
</dbReference>
<evidence type="ECO:0000256" key="13">
    <source>
        <dbReference type="ARBA" id="ARBA00023154"/>
    </source>
</evidence>
<dbReference type="GO" id="GO:0051539">
    <property type="term" value="F:4 iron, 4 sulfur cluster binding"/>
    <property type="evidence" value="ECO:0007669"/>
    <property type="project" value="UniProtKB-UniRule"/>
</dbReference>
<keyword evidence="12 17" id="KW-0496">Mitochondrion</keyword>
<protein>
    <recommendedName>
        <fullName evidence="6 17">Homoaconitase, mitochondrial</fullName>
        <ecNumber evidence="5 17">4.2.1.36</ecNumber>
    </recommendedName>
    <alternativeName>
        <fullName evidence="16 17">Homoaconitate hydratase</fullName>
    </alternativeName>
</protein>
<keyword evidence="10 17" id="KW-0408">Iron</keyword>
<dbReference type="GO" id="GO:0019878">
    <property type="term" value="P:lysine biosynthetic process via aminoadipic acid"/>
    <property type="evidence" value="ECO:0007669"/>
    <property type="project" value="UniProtKB-UniRule"/>
</dbReference>
<dbReference type="GO" id="GO:0046872">
    <property type="term" value="F:metal ion binding"/>
    <property type="evidence" value="ECO:0007669"/>
    <property type="project" value="UniProtKB-UniRule"/>
</dbReference>
<evidence type="ECO:0000256" key="7">
    <source>
        <dbReference type="ARBA" id="ARBA00022605"/>
    </source>
</evidence>
<dbReference type="Gene3D" id="3.30.499.10">
    <property type="entry name" value="Aconitase, domain 3"/>
    <property type="match status" value="2"/>
</dbReference>